<evidence type="ECO:0000313" key="6">
    <source>
        <dbReference type="EMBL" id="RDX92813.1"/>
    </source>
</evidence>
<dbReference type="InterPro" id="IPR001133">
    <property type="entry name" value="NADH_UbQ_OxRdtase_chain4L/K"/>
</dbReference>
<evidence type="ECO:0000256" key="5">
    <source>
        <dbReference type="SAM" id="Phobius"/>
    </source>
</evidence>
<name>A0A371GQZ1_MUCPR</name>
<dbReference type="GO" id="GO:0016651">
    <property type="term" value="F:oxidoreductase activity, acting on NAD(P)H"/>
    <property type="evidence" value="ECO:0007669"/>
    <property type="project" value="InterPro"/>
</dbReference>
<dbReference type="PANTHER" id="PTHR11434">
    <property type="entry name" value="NADH-UBIQUINONE OXIDOREDUCTASE SUBUNIT ND4L"/>
    <property type="match status" value="1"/>
</dbReference>
<dbReference type="Proteomes" id="UP000257109">
    <property type="component" value="Unassembled WGS sequence"/>
</dbReference>
<protein>
    <submittedName>
        <fullName evidence="6">NADH-ubiquinone oxidoreductase chain 4L</fullName>
    </submittedName>
</protein>
<dbReference type="EMBL" id="QJKJ01004770">
    <property type="protein sequence ID" value="RDX92813.1"/>
    <property type="molecule type" value="Genomic_DNA"/>
</dbReference>
<dbReference type="AlphaFoldDB" id="A0A371GQZ1"/>
<keyword evidence="5" id="KW-1133">Transmembrane helix</keyword>
<evidence type="ECO:0000256" key="2">
    <source>
        <dbReference type="ARBA" id="ARBA00022448"/>
    </source>
</evidence>
<dbReference type="GO" id="GO:0042773">
    <property type="term" value="P:ATP synthesis coupled electron transport"/>
    <property type="evidence" value="ECO:0007669"/>
    <property type="project" value="InterPro"/>
</dbReference>
<feature type="non-terminal residue" evidence="6">
    <location>
        <position position="1"/>
    </location>
</feature>
<gene>
    <name evidence="6" type="primary">ND4L</name>
    <name evidence="6" type="ORF">CR513_25010</name>
</gene>
<organism evidence="6 7">
    <name type="scientific">Mucuna pruriens</name>
    <name type="common">Velvet bean</name>
    <name type="synonym">Dolichos pruriens</name>
    <dbReference type="NCBI Taxonomy" id="157652"/>
    <lineage>
        <taxon>Eukaryota</taxon>
        <taxon>Viridiplantae</taxon>
        <taxon>Streptophyta</taxon>
        <taxon>Embryophyta</taxon>
        <taxon>Tracheophyta</taxon>
        <taxon>Spermatophyta</taxon>
        <taxon>Magnoliopsida</taxon>
        <taxon>eudicotyledons</taxon>
        <taxon>Gunneridae</taxon>
        <taxon>Pentapetalae</taxon>
        <taxon>rosids</taxon>
        <taxon>fabids</taxon>
        <taxon>Fabales</taxon>
        <taxon>Fabaceae</taxon>
        <taxon>Papilionoideae</taxon>
        <taxon>50 kb inversion clade</taxon>
        <taxon>NPAAA clade</taxon>
        <taxon>indigoferoid/millettioid clade</taxon>
        <taxon>Phaseoleae</taxon>
        <taxon>Mucuna</taxon>
    </lineage>
</organism>
<dbReference type="OrthoDB" id="2686308at2759"/>
<keyword evidence="4" id="KW-0520">NAD</keyword>
<dbReference type="STRING" id="157652.A0A371GQZ1"/>
<evidence type="ECO:0000313" key="7">
    <source>
        <dbReference type="Proteomes" id="UP000257109"/>
    </source>
</evidence>
<reference evidence="6" key="1">
    <citation type="submission" date="2018-05" db="EMBL/GenBank/DDBJ databases">
        <title>Draft genome of Mucuna pruriens seed.</title>
        <authorList>
            <person name="Nnadi N.E."/>
            <person name="Vos R."/>
            <person name="Hasami M.H."/>
            <person name="Devisetty U.K."/>
            <person name="Aguiy J.C."/>
        </authorList>
    </citation>
    <scope>NUCLEOTIDE SEQUENCE [LARGE SCALE GENOMIC DNA]</scope>
    <source>
        <strain evidence="6">JCA_2017</strain>
    </source>
</reference>
<feature type="transmembrane region" description="Helical" evidence="5">
    <location>
        <begin position="122"/>
        <end position="144"/>
    </location>
</feature>
<proteinExistence type="inferred from homology"/>
<dbReference type="GO" id="GO:0030964">
    <property type="term" value="C:NADH dehydrogenase complex"/>
    <property type="evidence" value="ECO:0007669"/>
    <property type="project" value="TreeGrafter"/>
</dbReference>
<keyword evidence="3" id="KW-1278">Translocase</keyword>
<keyword evidence="2" id="KW-0813">Transport</keyword>
<evidence type="ECO:0000256" key="1">
    <source>
        <dbReference type="ARBA" id="ARBA00010519"/>
    </source>
</evidence>
<evidence type="ECO:0000256" key="3">
    <source>
        <dbReference type="ARBA" id="ARBA00022967"/>
    </source>
</evidence>
<evidence type="ECO:0000256" key="4">
    <source>
        <dbReference type="ARBA" id="ARBA00023027"/>
    </source>
</evidence>
<accession>A0A371GQZ1</accession>
<comment type="similarity">
    <text evidence="1">Belongs to the complex I subunit 4L family.</text>
</comment>
<feature type="transmembrane region" description="Helical" evidence="5">
    <location>
        <begin position="81"/>
        <end position="102"/>
    </location>
</feature>
<sequence>MGRSFASLVSTVAVVDSAIGLAIFLQLSEFEVQFFLFFFRSGPFLKVERFRYWVCALSGIDSVKGILLYRQNIAILSMPTDLMFCGFYYWVSHFFTTFRVSVVNSNLLIFFVSSDDVMGQAFASLVSMVVVADSTIGLAIFLQLSVSEVQGLS</sequence>
<comment type="caution">
    <text evidence="6">The sequence shown here is derived from an EMBL/GenBank/DDBJ whole genome shotgun (WGS) entry which is preliminary data.</text>
</comment>
<keyword evidence="5" id="KW-0812">Transmembrane</keyword>
<keyword evidence="5" id="KW-0472">Membrane</keyword>
<dbReference type="PANTHER" id="PTHR11434:SF21">
    <property type="entry name" value="NADH DEHYDROGENASE SUBUNIT 4L-RELATED"/>
    <property type="match status" value="1"/>
</dbReference>
<keyword evidence="7" id="KW-1185">Reference proteome</keyword>